<proteinExistence type="predicted"/>
<sequence length="61" mass="7050">MEVVLHLIDGQPKINAIHYRDKHGIFLAPVIPFSRKVNWWCPPADPRTPRRARNTIMCVSS</sequence>
<protein>
    <submittedName>
        <fullName evidence="1">Uncharacterized protein</fullName>
    </submittedName>
</protein>
<organism evidence="1">
    <name type="scientific">Streptomyces globisporus</name>
    <dbReference type="NCBI Taxonomy" id="1908"/>
    <lineage>
        <taxon>Bacteria</taxon>
        <taxon>Bacillati</taxon>
        <taxon>Actinomycetota</taxon>
        <taxon>Actinomycetes</taxon>
        <taxon>Kitasatosporales</taxon>
        <taxon>Streptomycetaceae</taxon>
        <taxon>Streptomyces</taxon>
    </lineage>
</organism>
<reference evidence="1" key="1">
    <citation type="journal article" date="2020" name="PLoS ONE">
        <title>Isolation and characterization of Streptomyces bacteriophages and Streptomyces strains encoding biosynthetic arsenals: Streptomyces strains and phages for antibiotic discovery.</title>
        <authorList>
            <person name="Montano E.T."/>
            <person name="Nideffer J.F."/>
            <person name="Brumage L."/>
            <person name="Erb M."/>
            <person name="Derman A.I."/>
            <person name="Davis J.P."/>
            <person name="Estrada E."/>
            <person name="Fu S."/>
            <person name="Le D."/>
            <person name="Vuppala A."/>
            <person name="Tran C."/>
            <person name="Luterstein E."/>
            <person name="Lakkaraju S."/>
            <person name="Panchagnula S."/>
            <person name="Ren C."/>
            <person name="Doan J."/>
            <person name="Tran S."/>
            <person name="Soriano J."/>
            <person name="Fujita Y."/>
            <person name="Gutala P."/>
            <person name="Fujii Q."/>
            <person name="Lee M."/>
            <person name="Bui A."/>
            <person name="Villarreal C."/>
            <person name="Shing S.R."/>
            <person name="Kim S."/>
            <person name="Freeman D."/>
            <person name="Racha V."/>
            <person name="Ho A."/>
            <person name="Kumar P."/>
            <person name="Falah K."/>
            <person name="Dawson T."/>
            <person name="Enustun E."/>
            <person name="Prichard A."/>
            <person name="Gomez A."/>
            <person name="Khanna K."/>
            <person name="Trigg S."/>
            <person name="Fernandez L."/>
            <person name="Pogliano K."/>
            <person name="Pogliano J."/>
        </authorList>
    </citation>
    <scope>NUCLEOTIDE SEQUENCE</scope>
    <source>
        <strain evidence="1">QF2</strain>
    </source>
</reference>
<dbReference type="AlphaFoldDB" id="A0A927GPE3"/>
<accession>A0A927GPE3</accession>
<gene>
    <name evidence="1" type="ORF">ID875_29535</name>
</gene>
<name>A0A927GPE3_STRGL</name>
<evidence type="ECO:0000313" key="1">
    <source>
        <dbReference type="EMBL" id="MBD2830566.1"/>
    </source>
</evidence>
<dbReference type="EMBL" id="JACWUS010000027">
    <property type="protein sequence ID" value="MBD2830566.1"/>
    <property type="molecule type" value="Genomic_DNA"/>
</dbReference>
<comment type="caution">
    <text evidence="1">The sequence shown here is derived from an EMBL/GenBank/DDBJ whole genome shotgun (WGS) entry which is preliminary data.</text>
</comment>